<dbReference type="Proteomes" id="UP001187192">
    <property type="component" value="Unassembled WGS sequence"/>
</dbReference>
<dbReference type="PANTHER" id="PTHR48055">
    <property type="entry name" value="LEUCINE-RICH REPEAT RECEPTOR PROTEIN KINASE EMS1"/>
    <property type="match status" value="1"/>
</dbReference>
<dbReference type="InterPro" id="IPR051564">
    <property type="entry name" value="LRR_receptor-like_kinase"/>
</dbReference>
<dbReference type="AlphaFoldDB" id="A0AA88JG94"/>
<proteinExistence type="predicted"/>
<organism evidence="2 3">
    <name type="scientific">Ficus carica</name>
    <name type="common">Common fig</name>
    <dbReference type="NCBI Taxonomy" id="3494"/>
    <lineage>
        <taxon>Eukaryota</taxon>
        <taxon>Viridiplantae</taxon>
        <taxon>Streptophyta</taxon>
        <taxon>Embryophyta</taxon>
        <taxon>Tracheophyta</taxon>
        <taxon>Spermatophyta</taxon>
        <taxon>Magnoliopsida</taxon>
        <taxon>eudicotyledons</taxon>
        <taxon>Gunneridae</taxon>
        <taxon>Pentapetalae</taxon>
        <taxon>rosids</taxon>
        <taxon>fabids</taxon>
        <taxon>Rosales</taxon>
        <taxon>Moraceae</taxon>
        <taxon>Ficeae</taxon>
        <taxon>Ficus</taxon>
    </lineage>
</organism>
<reference evidence="2" key="1">
    <citation type="submission" date="2023-07" db="EMBL/GenBank/DDBJ databases">
        <title>draft genome sequence of fig (Ficus carica).</title>
        <authorList>
            <person name="Takahashi T."/>
            <person name="Nishimura K."/>
        </authorList>
    </citation>
    <scope>NUCLEOTIDE SEQUENCE</scope>
</reference>
<evidence type="ECO:0000313" key="2">
    <source>
        <dbReference type="EMBL" id="GMN72905.1"/>
    </source>
</evidence>
<dbReference type="InterPro" id="IPR011009">
    <property type="entry name" value="Kinase-like_dom_sf"/>
</dbReference>
<dbReference type="PANTHER" id="PTHR48055:SF55">
    <property type="entry name" value="PROTEIN KINASE DOMAIN-CONTAINING PROTEIN"/>
    <property type="match status" value="1"/>
</dbReference>
<sequence length="168" mass="19058">MLLCYVFAEYATGGAPSKEGDMYSYGILVLEVFTRRRPTDLMFQDNFNLHNFVKTVLPDKLVQIVDSSLLPRGAEENALRAGEYGRNNGGNNGGIEIEVEEENNNFENRNRISAHLQKCLVSIFQIGLACSEESPNERINIGDVTKELQHIRSSFIDAENRGRRRRFT</sequence>
<dbReference type="EMBL" id="BTGU01011774">
    <property type="protein sequence ID" value="GMN72905.1"/>
    <property type="molecule type" value="Genomic_DNA"/>
</dbReference>
<dbReference type="GO" id="GO:0016020">
    <property type="term" value="C:membrane"/>
    <property type="evidence" value="ECO:0007669"/>
    <property type="project" value="TreeGrafter"/>
</dbReference>
<protein>
    <submittedName>
        <fullName evidence="2">Uncharacterized protein</fullName>
    </submittedName>
</protein>
<evidence type="ECO:0000313" key="1">
    <source>
        <dbReference type="EMBL" id="GMN72901.1"/>
    </source>
</evidence>
<name>A0AA88JG94_FICCA</name>
<dbReference type="EMBL" id="BTGU01011773">
    <property type="protein sequence ID" value="GMN72901.1"/>
    <property type="molecule type" value="Genomic_DNA"/>
</dbReference>
<keyword evidence="3" id="KW-1185">Reference proteome</keyword>
<evidence type="ECO:0000313" key="3">
    <source>
        <dbReference type="Proteomes" id="UP001187192"/>
    </source>
</evidence>
<gene>
    <name evidence="1" type="ORF">TIFTF001_052945</name>
    <name evidence="2" type="ORF">TIFTF001_052946</name>
</gene>
<comment type="caution">
    <text evidence="2">The sequence shown here is derived from an EMBL/GenBank/DDBJ whole genome shotgun (WGS) entry which is preliminary data.</text>
</comment>
<dbReference type="Gene3D" id="1.10.510.10">
    <property type="entry name" value="Transferase(Phosphotransferase) domain 1"/>
    <property type="match status" value="1"/>
</dbReference>
<dbReference type="SUPFAM" id="SSF56112">
    <property type="entry name" value="Protein kinase-like (PK-like)"/>
    <property type="match status" value="1"/>
</dbReference>
<accession>A0AA88JG94</accession>